<dbReference type="PhylomeDB" id="E9BUC1"/>
<organism evidence="2 3">
    <name type="scientific">Leishmania donovani</name>
    <dbReference type="NCBI Taxonomy" id="5661"/>
    <lineage>
        <taxon>Eukaryota</taxon>
        <taxon>Discoba</taxon>
        <taxon>Euglenozoa</taxon>
        <taxon>Kinetoplastea</taxon>
        <taxon>Metakinetoplastina</taxon>
        <taxon>Trypanosomatida</taxon>
        <taxon>Trypanosomatidae</taxon>
        <taxon>Leishmaniinae</taxon>
        <taxon>Leishmania</taxon>
    </lineage>
</organism>
<dbReference type="VEuPathDB" id="TriTrypDB:LdBPK_364130.1"/>
<feature type="region of interest" description="Disordered" evidence="1">
    <location>
        <begin position="540"/>
        <end position="594"/>
    </location>
</feature>
<proteinExistence type="predicted"/>
<dbReference type="Proteomes" id="UP000008980">
    <property type="component" value="Chromosome 36"/>
</dbReference>
<dbReference type="RefSeq" id="XP_003865527.1">
    <property type="nucleotide sequence ID" value="XM_003865479.1"/>
</dbReference>
<feature type="region of interest" description="Disordered" evidence="1">
    <location>
        <begin position="345"/>
        <end position="427"/>
    </location>
</feature>
<feature type="region of interest" description="Disordered" evidence="1">
    <location>
        <begin position="909"/>
        <end position="933"/>
    </location>
</feature>
<sequence length="1096" mass="115155">MSEAGGYSTFLELCTHMNAAAPAPSRHASHSDASSTQCLSSSPLAEASTVMTGPDAVNSKPSGSDAAAAAASVASPPHFHFPPAKRAPQFPSLLLGSEVEQRRGDENFDLHAKKGVTVPTAPFNLMSRRATLPFTAAATCHGVGGATASEGDLRLALTTPVGDSKAIYGQSPTRSLNHSRVMRAPAMVADDAHQQWRLDRLASSGRALAGEDAAEDAAAAKQGRPSLSDNLMSPVGAVRGDGGAGQSIDVARTPHSFISEAGTFLGAVEMSDEEDYLSNLGATRRPDASSSADSVAAAAADVSALGNDIDSSPPSCACACMRGCPDPNCVSHMLDITVSPKAAQIGVPPKASAPAASAQLTHQRLSLSTPGGGTSATTILTPAAATPPTAHAGDDAHPPEPFPDAGQGAAPFPHSDREDTRVGGEGVFNVSGDPTAAACIQAKLLSTAHDALTVQHDASGGDKRSAPCPGVSGMGVGTPTEHDARLSFTIPINLVQANTLLLTDTISEVYTSSFATVTTSKSTQESSSSTQLLGSREGASIAASVSAPRSLQQHNSFGTCTTVPKLGSPLQLTEELQGQKQEPRHPSSSPRDAFDIDEHSFFQVSGGAPAAAVTGPSSSPLPFSRLSPGPPSSPPFARAQRRGIVAALAEMELRPKEEVVVKRCEIPDEEKTTTVNAVWPPRLLWKGPDRAAEDCRDLSDAVFTVPATDSSRAAPVHAESPGDDADLADSAGVFFLAFQSKLSKWLTWVGRRYQGVARRTSDAAGEEQSLQQQQQQQQQPLESPTRRSCAPQRKSNDGSSGHRVSFPPGDSAEAVDNGSAAFYDARSLKRESSHLSVALSLSTSQVNSSYDGERSRHSVVQEALCGLATPWNGGGNNTWYSVGWQMEPRGTGRVTNGSMQLRRFITASPLSPSTRDAPFPTSSGERLCGSTTPPNLSLSAESLTSTFNALTTQIFSDGAVQRLSRSLGGALNSSASGTSMSGDHYSLSLPSSNDRHSRMSNSNTSAIADDRYRDTLYRLFRHPPSSLIGDLTECYEAYKAMATSSNGHHVLNWGELGLLLQPEDYIDYRALFPPYHFVTFADFVEFVEVLSLRYHR</sequence>
<gene>
    <name evidence="2" type="ORF">LDBPK_364130</name>
</gene>
<feature type="compositionally biased region" description="Polar residues" evidence="1">
    <location>
        <begin position="547"/>
        <end position="562"/>
    </location>
</feature>
<evidence type="ECO:0000256" key="1">
    <source>
        <dbReference type="SAM" id="MobiDB-lite"/>
    </source>
</evidence>
<protein>
    <submittedName>
        <fullName evidence="2">Uncharacterized protein</fullName>
    </submittedName>
</protein>
<feature type="compositionally biased region" description="Low complexity" evidence="1">
    <location>
        <begin position="615"/>
        <end position="627"/>
    </location>
</feature>
<dbReference type="GeneID" id="13388413"/>
<dbReference type="AlphaFoldDB" id="E9BUC1"/>
<reference evidence="2 3" key="1">
    <citation type="journal article" date="2011" name="Genome Res.">
        <title>Whole genome sequencing of multiple Leishmania donovani clinical isolates provides insights into population structure and mechanisms of drug resistance.</title>
        <authorList>
            <person name="Downing T."/>
            <person name="Imamura H."/>
            <person name="Decuypere S."/>
            <person name="Clark T.G."/>
            <person name="Coombs G.H."/>
            <person name="Cotton J.A."/>
            <person name="Hilley J.D."/>
            <person name="de Doncker S."/>
            <person name="Maes I."/>
            <person name="Mottram J.C."/>
            <person name="Quail M.A."/>
            <person name="Rijal S."/>
            <person name="Sanders M."/>
            <person name="Schonian G."/>
            <person name="Stark O."/>
            <person name="Sundar S."/>
            <person name="Vanaerschot M."/>
            <person name="Hertz-Fowler C."/>
            <person name="Dujardin J.C."/>
            <person name="Berriman M."/>
        </authorList>
    </citation>
    <scope>NUCLEOTIDE SEQUENCE [LARGE SCALE GENOMIC DNA]</scope>
    <source>
        <strain evidence="2 3">BPK282A1</strain>
    </source>
</reference>
<feature type="compositionally biased region" description="Low complexity" evidence="1">
    <location>
        <begin position="767"/>
        <end position="783"/>
    </location>
</feature>
<feature type="compositionally biased region" description="Low complexity" evidence="1">
    <location>
        <begin position="348"/>
        <end position="358"/>
    </location>
</feature>
<name>E9BUC1_LEIDO</name>
<feature type="compositionally biased region" description="Polar residues" evidence="1">
    <location>
        <begin position="570"/>
        <end position="590"/>
    </location>
</feature>
<dbReference type="EMBL" id="FR799623">
    <property type="protein sequence ID" value="CBZ38850.1"/>
    <property type="molecule type" value="Genomic_DNA"/>
</dbReference>
<feature type="region of interest" description="Disordered" evidence="1">
    <location>
        <begin position="971"/>
        <end position="1002"/>
    </location>
</feature>
<feature type="region of interest" description="Disordered" evidence="1">
    <location>
        <begin position="760"/>
        <end position="815"/>
    </location>
</feature>
<evidence type="ECO:0000313" key="3">
    <source>
        <dbReference type="Proteomes" id="UP000008980"/>
    </source>
</evidence>
<feature type="region of interest" description="Disordered" evidence="1">
    <location>
        <begin position="212"/>
        <end position="235"/>
    </location>
</feature>
<accession>E9BUC1</accession>
<dbReference type="OMA" id="DPNCVSH"/>
<feature type="compositionally biased region" description="Low complexity" evidence="1">
    <location>
        <begin position="375"/>
        <end position="391"/>
    </location>
</feature>
<evidence type="ECO:0000313" key="2">
    <source>
        <dbReference type="EMBL" id="CBZ38850.1"/>
    </source>
</evidence>
<dbReference type="KEGG" id="ldo:LDBPK_364130"/>
<reference evidence="3" key="2">
    <citation type="submission" date="2011-02" db="EMBL/GenBank/DDBJ databases">
        <title>Whole genome sequencing of Leishmania donovani clinical lines reveals dynamic variation related to drug resistance.</title>
        <authorList>
            <person name="Downing T."/>
            <person name="Imamura H."/>
            <person name="Sanders M."/>
            <person name="Decuypere S."/>
            <person name="Hertz-Fowler C."/>
            <person name="Clark T.G."/>
            <person name="Rijal S."/>
            <person name="Sundar S."/>
            <person name="Quail M.A."/>
            <person name="De Doncker S."/>
            <person name="Maes I."/>
            <person name="Vanaerschot M."/>
            <person name="Stark O."/>
            <person name="Schonian G."/>
            <person name="Dujardin J.C."/>
            <person name="Berriman M."/>
        </authorList>
    </citation>
    <scope>NUCLEOTIDE SEQUENCE [LARGE SCALE GENOMIC DNA]</scope>
    <source>
        <strain evidence="3">BPK282A1</strain>
    </source>
</reference>
<feature type="compositionally biased region" description="Polar residues" evidence="1">
    <location>
        <begin position="359"/>
        <end position="369"/>
    </location>
</feature>
<feature type="region of interest" description="Disordered" evidence="1">
    <location>
        <begin position="606"/>
        <end position="638"/>
    </location>
</feature>